<reference evidence="2" key="2">
    <citation type="submission" date="2018-05" db="EMBL/GenBank/DDBJ databases">
        <title>OgluRS3 (Oryza glumaepatula Reference Sequence Version 3).</title>
        <authorList>
            <person name="Zhang J."/>
            <person name="Kudrna D."/>
            <person name="Lee S."/>
            <person name="Talag J."/>
            <person name="Welchert J."/>
            <person name="Wing R.A."/>
        </authorList>
    </citation>
    <scope>NUCLEOTIDE SEQUENCE [LARGE SCALE GENOMIC DNA]</scope>
</reference>
<evidence type="ECO:0000313" key="3">
    <source>
        <dbReference type="Proteomes" id="UP000026961"/>
    </source>
</evidence>
<dbReference type="Gramene" id="OGLUM02G15260.1">
    <property type="protein sequence ID" value="OGLUM02G15260.1"/>
    <property type="gene ID" value="OGLUM02G15260"/>
</dbReference>
<accession>A0A0D9YRQ0</accession>
<evidence type="ECO:0000313" key="2">
    <source>
        <dbReference type="EnsemblPlants" id="OGLUM02G15260.1"/>
    </source>
</evidence>
<dbReference type="Proteomes" id="UP000026961">
    <property type="component" value="Chromosome 2"/>
</dbReference>
<sequence>MAITGSKKPGQLKQMLRRCSSSLGIKGAGGDDDGLPGDVPRGHFAVYVGISRRRYIVPVACLAAPEFQELLRKAEEEFGFDHDMGIITLPCDEATFHGVLASASATSIR</sequence>
<evidence type="ECO:0000256" key="1">
    <source>
        <dbReference type="ARBA" id="ARBA00006974"/>
    </source>
</evidence>
<dbReference type="PANTHER" id="PTHR31374">
    <property type="entry name" value="AUXIN-INDUCED PROTEIN-LIKE-RELATED"/>
    <property type="match status" value="1"/>
</dbReference>
<organism evidence="2">
    <name type="scientific">Oryza glumipatula</name>
    <dbReference type="NCBI Taxonomy" id="40148"/>
    <lineage>
        <taxon>Eukaryota</taxon>
        <taxon>Viridiplantae</taxon>
        <taxon>Streptophyta</taxon>
        <taxon>Embryophyta</taxon>
        <taxon>Tracheophyta</taxon>
        <taxon>Spermatophyta</taxon>
        <taxon>Magnoliopsida</taxon>
        <taxon>Liliopsida</taxon>
        <taxon>Poales</taxon>
        <taxon>Poaceae</taxon>
        <taxon>BOP clade</taxon>
        <taxon>Oryzoideae</taxon>
        <taxon>Oryzeae</taxon>
        <taxon>Oryzinae</taxon>
        <taxon>Oryza</taxon>
    </lineage>
</organism>
<dbReference type="InterPro" id="IPR003676">
    <property type="entry name" value="SAUR_fam"/>
</dbReference>
<keyword evidence="3" id="KW-1185">Reference proteome</keyword>
<name>A0A0D9YRQ0_9ORYZ</name>
<dbReference type="eggNOG" id="ENOG502RZ3M">
    <property type="taxonomic scope" value="Eukaryota"/>
</dbReference>
<dbReference type="Pfam" id="PF02519">
    <property type="entry name" value="Auxin_inducible"/>
    <property type="match status" value="1"/>
</dbReference>
<dbReference type="AlphaFoldDB" id="A0A0D9YRQ0"/>
<reference evidence="2" key="1">
    <citation type="submission" date="2015-04" db="UniProtKB">
        <authorList>
            <consortium name="EnsemblPlants"/>
        </authorList>
    </citation>
    <scope>IDENTIFICATION</scope>
</reference>
<proteinExistence type="inferred from homology"/>
<dbReference type="GO" id="GO:0009733">
    <property type="term" value="P:response to auxin"/>
    <property type="evidence" value="ECO:0007669"/>
    <property type="project" value="InterPro"/>
</dbReference>
<dbReference type="EnsemblPlants" id="OGLUM02G15260.1">
    <property type="protein sequence ID" value="OGLUM02G15260.1"/>
    <property type="gene ID" value="OGLUM02G15260"/>
</dbReference>
<dbReference type="STRING" id="40148.A0A0D9YRQ0"/>
<protein>
    <submittedName>
        <fullName evidence="2">Uncharacterized protein</fullName>
    </submittedName>
</protein>
<dbReference type="HOGENOM" id="CLU_098106_2_3_1"/>
<comment type="similarity">
    <text evidence="1">Belongs to the ARG7 family.</text>
</comment>
<dbReference type="PANTHER" id="PTHR31374:SF168">
    <property type="entry name" value="OS02G0445600 PROTEIN"/>
    <property type="match status" value="1"/>
</dbReference>